<keyword evidence="2" id="KW-1185">Reference proteome</keyword>
<gene>
    <name evidence="1" type="ORF">ACFP90_16370</name>
</gene>
<protein>
    <submittedName>
        <fullName evidence="1">Uncharacterized protein</fullName>
    </submittedName>
</protein>
<name>A0ABW1ZMG4_9DEIO</name>
<reference evidence="2" key="1">
    <citation type="journal article" date="2019" name="Int. J. Syst. Evol. Microbiol.">
        <title>The Global Catalogue of Microorganisms (GCM) 10K type strain sequencing project: providing services to taxonomists for standard genome sequencing and annotation.</title>
        <authorList>
            <consortium name="The Broad Institute Genomics Platform"/>
            <consortium name="The Broad Institute Genome Sequencing Center for Infectious Disease"/>
            <person name="Wu L."/>
            <person name="Ma J."/>
        </authorList>
    </citation>
    <scope>NUCLEOTIDE SEQUENCE [LARGE SCALE GENOMIC DNA]</scope>
    <source>
        <strain evidence="2">CCUG 63830</strain>
    </source>
</reference>
<evidence type="ECO:0000313" key="2">
    <source>
        <dbReference type="Proteomes" id="UP001596317"/>
    </source>
</evidence>
<comment type="caution">
    <text evidence="1">The sequence shown here is derived from an EMBL/GenBank/DDBJ whole genome shotgun (WGS) entry which is preliminary data.</text>
</comment>
<dbReference type="RefSeq" id="WP_224609118.1">
    <property type="nucleotide sequence ID" value="NZ_JAIQXV010000010.1"/>
</dbReference>
<dbReference type="EMBL" id="JBHSWB010000001">
    <property type="protein sequence ID" value="MFC6661728.1"/>
    <property type="molecule type" value="Genomic_DNA"/>
</dbReference>
<evidence type="ECO:0000313" key="1">
    <source>
        <dbReference type="EMBL" id="MFC6661728.1"/>
    </source>
</evidence>
<dbReference type="Proteomes" id="UP001596317">
    <property type="component" value="Unassembled WGS sequence"/>
</dbReference>
<accession>A0ABW1ZMG4</accession>
<organism evidence="1 2">
    <name type="scientific">Deinococcus multiflagellatus</name>
    <dbReference type="NCBI Taxonomy" id="1656887"/>
    <lineage>
        <taxon>Bacteria</taxon>
        <taxon>Thermotogati</taxon>
        <taxon>Deinococcota</taxon>
        <taxon>Deinococci</taxon>
        <taxon>Deinococcales</taxon>
        <taxon>Deinococcaceae</taxon>
        <taxon>Deinococcus</taxon>
    </lineage>
</organism>
<sequence>MRRLDELDFNGGRVTHIERDLDLTLSVGEQQDVLREDLLQVVYPEGCRIIDVGFYGHWPEGEFVVLGVRNGQWESPIFSGRTQQLATVAELIQAAVVALTRMQSQ</sequence>
<proteinExistence type="predicted"/>